<organism evidence="1 2">
    <name type="scientific">Microbacterium aquimaris</name>
    <dbReference type="NCBI Taxonomy" id="459816"/>
    <lineage>
        <taxon>Bacteria</taxon>
        <taxon>Bacillati</taxon>
        <taxon>Actinomycetota</taxon>
        <taxon>Actinomycetes</taxon>
        <taxon>Micrococcales</taxon>
        <taxon>Microbacteriaceae</taxon>
        <taxon>Microbacterium</taxon>
    </lineage>
</organism>
<proteinExistence type="predicted"/>
<evidence type="ECO:0008006" key="3">
    <source>
        <dbReference type="Google" id="ProtNLM"/>
    </source>
</evidence>
<sequence length="97" mass="10502">MLSWSPSPVMSFTAADVEAAERAERRLALAVDRLRRVETDAVRLAEATSWRSRGGEGFRTAAQSWCDEVSGAAAHGDALRYEVAAHAARLADEVAWG</sequence>
<reference evidence="1 2" key="1">
    <citation type="submission" date="2023-10" db="EMBL/GenBank/DDBJ databases">
        <title>Microbacterium xanthum sp. nov., isolated from seaweed.</title>
        <authorList>
            <person name="Lee S.D."/>
        </authorList>
    </citation>
    <scope>NUCLEOTIDE SEQUENCE [LARGE SCALE GENOMIC DNA]</scope>
    <source>
        <strain evidence="1 2">KCTC 19124</strain>
    </source>
</reference>
<dbReference type="EMBL" id="JAWJYN010000001">
    <property type="protein sequence ID" value="MDZ8160782.1"/>
    <property type="molecule type" value="Genomic_DNA"/>
</dbReference>
<comment type="caution">
    <text evidence="1">The sequence shown here is derived from an EMBL/GenBank/DDBJ whole genome shotgun (WGS) entry which is preliminary data.</text>
</comment>
<evidence type="ECO:0000313" key="1">
    <source>
        <dbReference type="EMBL" id="MDZ8160782.1"/>
    </source>
</evidence>
<evidence type="ECO:0000313" key="2">
    <source>
        <dbReference type="Proteomes" id="UP001291912"/>
    </source>
</evidence>
<gene>
    <name evidence="1" type="ORF">R2Q92_02975</name>
</gene>
<accession>A0ABU5N4E2</accession>
<protein>
    <recommendedName>
        <fullName evidence="3">WXG100 family type VII secretion target</fullName>
    </recommendedName>
</protein>
<name>A0ABU5N4E2_9MICO</name>
<dbReference type="Proteomes" id="UP001291912">
    <property type="component" value="Unassembled WGS sequence"/>
</dbReference>
<keyword evidence="2" id="KW-1185">Reference proteome</keyword>
<dbReference type="RefSeq" id="WP_194423470.1">
    <property type="nucleotide sequence ID" value="NZ_BAAAPT010000001.1"/>
</dbReference>